<dbReference type="SMART" id="SM00388">
    <property type="entry name" value="HisKA"/>
    <property type="match status" value="1"/>
</dbReference>
<dbReference type="SMART" id="SM00387">
    <property type="entry name" value="HATPase_c"/>
    <property type="match status" value="1"/>
</dbReference>
<dbReference type="InterPro" id="IPR036890">
    <property type="entry name" value="HATPase_C_sf"/>
</dbReference>
<evidence type="ECO:0000256" key="10">
    <source>
        <dbReference type="ARBA" id="ARBA00023136"/>
    </source>
</evidence>
<dbReference type="PRINTS" id="PR00344">
    <property type="entry name" value="BCTRLSENSOR"/>
</dbReference>
<keyword evidence="9" id="KW-0902">Two-component regulatory system</keyword>
<keyword evidence="6 11" id="KW-0812">Transmembrane</keyword>
<dbReference type="GO" id="GO:0005886">
    <property type="term" value="C:plasma membrane"/>
    <property type="evidence" value="ECO:0007669"/>
    <property type="project" value="UniProtKB-SubCell"/>
</dbReference>
<keyword evidence="7 14" id="KW-0418">Kinase</keyword>
<dbReference type="PROSITE" id="PS50109">
    <property type="entry name" value="HIS_KIN"/>
    <property type="match status" value="1"/>
</dbReference>
<feature type="transmembrane region" description="Helical" evidence="11">
    <location>
        <begin position="27"/>
        <end position="45"/>
    </location>
</feature>
<evidence type="ECO:0000256" key="3">
    <source>
        <dbReference type="ARBA" id="ARBA00012438"/>
    </source>
</evidence>
<dbReference type="GO" id="GO:0000155">
    <property type="term" value="F:phosphorelay sensor kinase activity"/>
    <property type="evidence" value="ECO:0007669"/>
    <property type="project" value="InterPro"/>
</dbReference>
<evidence type="ECO:0000256" key="9">
    <source>
        <dbReference type="ARBA" id="ARBA00023012"/>
    </source>
</evidence>
<protein>
    <recommendedName>
        <fullName evidence="3">histidine kinase</fullName>
        <ecNumber evidence="3">2.7.13.3</ecNumber>
    </recommendedName>
</protein>
<dbReference type="SUPFAM" id="SSF158472">
    <property type="entry name" value="HAMP domain-like"/>
    <property type="match status" value="1"/>
</dbReference>
<dbReference type="RefSeq" id="WP_191734044.1">
    <property type="nucleotide sequence ID" value="NZ_JACSPR010000007.1"/>
</dbReference>
<keyword evidence="15" id="KW-1185">Reference proteome</keyword>
<evidence type="ECO:0000313" key="15">
    <source>
        <dbReference type="Proteomes" id="UP000650224"/>
    </source>
</evidence>
<comment type="catalytic activity">
    <reaction evidence="1">
        <text>ATP + protein L-histidine = ADP + protein N-phospho-L-histidine.</text>
        <dbReference type="EC" id="2.7.13.3"/>
    </reaction>
</comment>
<evidence type="ECO:0000259" key="13">
    <source>
        <dbReference type="PROSITE" id="PS50885"/>
    </source>
</evidence>
<dbReference type="PROSITE" id="PS50885">
    <property type="entry name" value="HAMP"/>
    <property type="match status" value="1"/>
</dbReference>
<dbReference type="InterPro" id="IPR003661">
    <property type="entry name" value="HisK_dim/P_dom"/>
</dbReference>
<gene>
    <name evidence="14" type="ORF">H9627_10495</name>
</gene>
<dbReference type="InterPro" id="IPR004358">
    <property type="entry name" value="Sig_transdc_His_kin-like_C"/>
</dbReference>
<keyword evidence="5" id="KW-0808">Transferase</keyword>
<dbReference type="SUPFAM" id="SSF55874">
    <property type="entry name" value="ATPase domain of HSP90 chaperone/DNA topoisomerase II/histidine kinase"/>
    <property type="match status" value="1"/>
</dbReference>
<keyword evidence="4" id="KW-0597">Phosphoprotein</keyword>
<evidence type="ECO:0000256" key="8">
    <source>
        <dbReference type="ARBA" id="ARBA00022989"/>
    </source>
</evidence>
<evidence type="ECO:0000259" key="12">
    <source>
        <dbReference type="PROSITE" id="PS50109"/>
    </source>
</evidence>
<dbReference type="Pfam" id="PF00672">
    <property type="entry name" value="HAMP"/>
    <property type="match status" value="1"/>
</dbReference>
<dbReference type="CDD" id="cd00075">
    <property type="entry name" value="HATPase"/>
    <property type="match status" value="1"/>
</dbReference>
<comment type="caution">
    <text evidence="14">The sequence shown here is derived from an EMBL/GenBank/DDBJ whole genome shotgun (WGS) entry which is preliminary data.</text>
</comment>
<dbReference type="InterPro" id="IPR003660">
    <property type="entry name" value="HAMP_dom"/>
</dbReference>
<keyword evidence="10 11" id="KW-0472">Membrane</keyword>
<dbReference type="Proteomes" id="UP000650224">
    <property type="component" value="Unassembled WGS sequence"/>
</dbReference>
<reference evidence="14 15" key="1">
    <citation type="submission" date="2020-08" db="EMBL/GenBank/DDBJ databases">
        <title>A Genomic Blueprint of the Chicken Gut Microbiome.</title>
        <authorList>
            <person name="Gilroy R."/>
            <person name="Ravi A."/>
            <person name="Getino M."/>
            <person name="Pursley I."/>
            <person name="Horton D.L."/>
            <person name="Alikhan N.-F."/>
            <person name="Baker D."/>
            <person name="Gharbi K."/>
            <person name="Hall N."/>
            <person name="Watson M."/>
            <person name="Adriaenssens E.M."/>
            <person name="Foster-Nyarko E."/>
            <person name="Jarju S."/>
            <person name="Secka A."/>
            <person name="Antonio M."/>
            <person name="Oren A."/>
            <person name="Chaudhuri R."/>
            <person name="La Ragione R.M."/>
            <person name="Hildebrand F."/>
            <person name="Pallen M.J."/>
        </authorList>
    </citation>
    <scope>NUCLEOTIDE SEQUENCE [LARGE SCALE GENOMIC DNA]</scope>
    <source>
        <strain evidence="14 15">Sa1YVA5</strain>
    </source>
</reference>
<dbReference type="Pfam" id="PF00512">
    <property type="entry name" value="HisKA"/>
    <property type="match status" value="1"/>
</dbReference>
<name>A0A8I0HPY9_9CORY</name>
<dbReference type="SMART" id="SM00304">
    <property type="entry name" value="HAMP"/>
    <property type="match status" value="1"/>
</dbReference>
<dbReference type="InterPro" id="IPR005467">
    <property type="entry name" value="His_kinase_dom"/>
</dbReference>
<sequence length="473" mass="52384">MLDPGEDQQEGWGYAASMRWRLAFMRAVLVAITVGVISVASYWTVSSSLTSSVDERLERKASTLLERAQDPEFYASVEEEIAMLKSYNQDLRVALSPPGWEYVVGDSIALPADLPPVRETPGTRIMSSASGERIVVMSDETGAAVVMTLRMDETHQLVTSLGVSLLVISCAGVLISLLLGFVISDASLKPLARLQRAVETVARTDQLRPIPVVGNDELARLTVSFNEMLEALRVSRMRQSQLVADAGHELKTPLTSMRTNIELLMMASRPGAPRISEQDRHELERDVLAQMEEMSTLIGDLVDLTREEEKNVLEPVHLNRVLETAVERVDRRRHDVEILTHTVSWYLNGDGFSLTRALVNVLDNAVKWSPEDSQVRVSMKPIDEHHVQIVVEDSGPGIPEEEREMIFERFYRAVQSRSLPGSGLGLAIVRQVVDRHDGHIEVGESDDGGTKVTLVFPGTQDPAQLSPGQPNPR</sequence>
<evidence type="ECO:0000256" key="7">
    <source>
        <dbReference type="ARBA" id="ARBA00022777"/>
    </source>
</evidence>
<dbReference type="EMBL" id="JACSPR010000007">
    <property type="protein sequence ID" value="MBD8030741.1"/>
    <property type="molecule type" value="Genomic_DNA"/>
</dbReference>
<organism evidence="14 15">
    <name type="scientific">Corynebacterium gallinarum</name>
    <dbReference type="NCBI Taxonomy" id="2762214"/>
    <lineage>
        <taxon>Bacteria</taxon>
        <taxon>Bacillati</taxon>
        <taxon>Actinomycetota</taxon>
        <taxon>Actinomycetes</taxon>
        <taxon>Mycobacteriales</taxon>
        <taxon>Corynebacteriaceae</taxon>
        <taxon>Corynebacterium</taxon>
    </lineage>
</organism>
<feature type="domain" description="Histidine kinase" evidence="12">
    <location>
        <begin position="245"/>
        <end position="460"/>
    </location>
</feature>
<evidence type="ECO:0000256" key="6">
    <source>
        <dbReference type="ARBA" id="ARBA00022692"/>
    </source>
</evidence>
<proteinExistence type="predicted"/>
<dbReference type="PANTHER" id="PTHR45436">
    <property type="entry name" value="SENSOR HISTIDINE KINASE YKOH"/>
    <property type="match status" value="1"/>
</dbReference>
<evidence type="ECO:0000256" key="2">
    <source>
        <dbReference type="ARBA" id="ARBA00004236"/>
    </source>
</evidence>
<evidence type="ECO:0000256" key="1">
    <source>
        <dbReference type="ARBA" id="ARBA00000085"/>
    </source>
</evidence>
<evidence type="ECO:0000256" key="5">
    <source>
        <dbReference type="ARBA" id="ARBA00022679"/>
    </source>
</evidence>
<feature type="domain" description="HAMP" evidence="13">
    <location>
        <begin position="185"/>
        <end position="237"/>
    </location>
</feature>
<dbReference type="InterPro" id="IPR003594">
    <property type="entry name" value="HATPase_dom"/>
</dbReference>
<dbReference type="CDD" id="cd00082">
    <property type="entry name" value="HisKA"/>
    <property type="match status" value="1"/>
</dbReference>
<dbReference type="Gene3D" id="6.10.340.10">
    <property type="match status" value="1"/>
</dbReference>
<keyword evidence="8 11" id="KW-1133">Transmembrane helix</keyword>
<dbReference type="CDD" id="cd06225">
    <property type="entry name" value="HAMP"/>
    <property type="match status" value="1"/>
</dbReference>
<feature type="transmembrane region" description="Helical" evidence="11">
    <location>
        <begin position="157"/>
        <end position="183"/>
    </location>
</feature>
<evidence type="ECO:0000313" key="14">
    <source>
        <dbReference type="EMBL" id="MBD8030741.1"/>
    </source>
</evidence>
<dbReference type="Gene3D" id="3.30.565.10">
    <property type="entry name" value="Histidine kinase-like ATPase, C-terminal domain"/>
    <property type="match status" value="1"/>
</dbReference>
<evidence type="ECO:0000256" key="4">
    <source>
        <dbReference type="ARBA" id="ARBA00022553"/>
    </source>
</evidence>
<dbReference type="AlphaFoldDB" id="A0A8I0HPY9"/>
<evidence type="ECO:0000256" key="11">
    <source>
        <dbReference type="SAM" id="Phobius"/>
    </source>
</evidence>
<accession>A0A8I0HPY9</accession>
<comment type="subcellular location">
    <subcellularLocation>
        <location evidence="2">Cell membrane</location>
    </subcellularLocation>
</comment>
<dbReference type="EC" id="2.7.13.3" evidence="3"/>
<dbReference type="InterPro" id="IPR050428">
    <property type="entry name" value="TCS_sensor_his_kinase"/>
</dbReference>
<dbReference type="InterPro" id="IPR036097">
    <property type="entry name" value="HisK_dim/P_sf"/>
</dbReference>
<dbReference type="Gene3D" id="1.10.287.130">
    <property type="match status" value="1"/>
</dbReference>
<dbReference type="PANTHER" id="PTHR45436:SF5">
    <property type="entry name" value="SENSOR HISTIDINE KINASE TRCS"/>
    <property type="match status" value="1"/>
</dbReference>
<dbReference type="Pfam" id="PF02518">
    <property type="entry name" value="HATPase_c"/>
    <property type="match status" value="1"/>
</dbReference>
<dbReference type="SUPFAM" id="SSF47384">
    <property type="entry name" value="Homodimeric domain of signal transducing histidine kinase"/>
    <property type="match status" value="1"/>
</dbReference>